<keyword evidence="2" id="KW-1185">Reference proteome</keyword>
<comment type="caution">
    <text evidence="1">The sequence shown here is derived from an EMBL/GenBank/DDBJ whole genome shotgun (WGS) entry which is preliminary data.</text>
</comment>
<protein>
    <submittedName>
        <fullName evidence="1">Uncharacterized protein</fullName>
    </submittedName>
</protein>
<dbReference type="EMBL" id="JARKIF010000021">
    <property type="protein sequence ID" value="KAJ7617091.1"/>
    <property type="molecule type" value="Genomic_DNA"/>
</dbReference>
<accession>A0AAD7BD44</accession>
<name>A0AAD7BD44_9AGAR</name>
<proteinExistence type="predicted"/>
<reference evidence="1" key="1">
    <citation type="submission" date="2023-03" db="EMBL/GenBank/DDBJ databases">
        <title>Massive genome expansion in bonnet fungi (Mycena s.s.) driven by repeated elements and novel gene families across ecological guilds.</title>
        <authorList>
            <consortium name="Lawrence Berkeley National Laboratory"/>
            <person name="Harder C.B."/>
            <person name="Miyauchi S."/>
            <person name="Viragh M."/>
            <person name="Kuo A."/>
            <person name="Thoen E."/>
            <person name="Andreopoulos B."/>
            <person name="Lu D."/>
            <person name="Skrede I."/>
            <person name="Drula E."/>
            <person name="Henrissat B."/>
            <person name="Morin E."/>
            <person name="Kohler A."/>
            <person name="Barry K."/>
            <person name="LaButti K."/>
            <person name="Morin E."/>
            <person name="Salamov A."/>
            <person name="Lipzen A."/>
            <person name="Mereny Z."/>
            <person name="Hegedus B."/>
            <person name="Baldrian P."/>
            <person name="Stursova M."/>
            <person name="Weitz H."/>
            <person name="Taylor A."/>
            <person name="Grigoriev I.V."/>
            <person name="Nagy L.G."/>
            <person name="Martin F."/>
            <person name="Kauserud H."/>
        </authorList>
    </citation>
    <scope>NUCLEOTIDE SEQUENCE</scope>
    <source>
        <strain evidence="1">9284</strain>
    </source>
</reference>
<dbReference type="AlphaFoldDB" id="A0AAD7BD44"/>
<sequence>MDVGFVRYATMLMDQLRDHTSNWMGGLRWQRYLSFNAQWRLPNVLPPRFPFPMSIHHARHPLLSTTIGWAHEYPAIGEVLRHFYAVHLFVEARRRGMAPAAGISSVAWKMVTWAGELGIVTLGVFEMSAQVWNEYRATSLLAPHHNNYRLADIVLEAIQASLVLREPVRLVRRSFTVVVPGRVGRRDEGVARAPRSRSPVETLVIFELRTPSGTLVRELGRWIVRV</sequence>
<evidence type="ECO:0000313" key="2">
    <source>
        <dbReference type="Proteomes" id="UP001221142"/>
    </source>
</evidence>
<dbReference type="Proteomes" id="UP001221142">
    <property type="component" value="Unassembled WGS sequence"/>
</dbReference>
<evidence type="ECO:0000313" key="1">
    <source>
        <dbReference type="EMBL" id="KAJ7617091.1"/>
    </source>
</evidence>
<gene>
    <name evidence="1" type="ORF">FB45DRAFT_1063633</name>
</gene>
<organism evidence="1 2">
    <name type="scientific">Roridomyces roridus</name>
    <dbReference type="NCBI Taxonomy" id="1738132"/>
    <lineage>
        <taxon>Eukaryota</taxon>
        <taxon>Fungi</taxon>
        <taxon>Dikarya</taxon>
        <taxon>Basidiomycota</taxon>
        <taxon>Agaricomycotina</taxon>
        <taxon>Agaricomycetes</taxon>
        <taxon>Agaricomycetidae</taxon>
        <taxon>Agaricales</taxon>
        <taxon>Marasmiineae</taxon>
        <taxon>Mycenaceae</taxon>
        <taxon>Roridomyces</taxon>
    </lineage>
</organism>